<feature type="region of interest" description="Disordered" evidence="14">
    <location>
        <begin position="178"/>
        <end position="204"/>
    </location>
</feature>
<keyword evidence="9" id="KW-0249">Electron transport</keyword>
<evidence type="ECO:0000313" key="16">
    <source>
        <dbReference type="EMBL" id="OXG22494.1"/>
    </source>
</evidence>
<evidence type="ECO:0000256" key="7">
    <source>
        <dbReference type="ARBA" id="ARBA00022832"/>
    </source>
</evidence>
<keyword evidence="7" id="KW-0276">Fatty acid metabolism</keyword>
<dbReference type="Proteomes" id="UP000199727">
    <property type="component" value="Unassembled WGS sequence"/>
</dbReference>
<dbReference type="PANTHER" id="PTHR20863:SF28">
    <property type="entry name" value="ACYL CARRIER PROTEIN, MITOCHONDRIAL"/>
    <property type="match status" value="1"/>
</dbReference>
<protein>
    <recommendedName>
        <fullName evidence="13">Acyl carrier protein</fullName>
    </recommendedName>
</protein>
<evidence type="ECO:0000256" key="10">
    <source>
        <dbReference type="ARBA" id="ARBA00023098"/>
    </source>
</evidence>
<dbReference type="GO" id="GO:0005739">
    <property type="term" value="C:mitochondrion"/>
    <property type="evidence" value="ECO:0007669"/>
    <property type="project" value="UniProtKB-SubCell"/>
</dbReference>
<dbReference type="OrthoDB" id="448946at2759"/>
<dbReference type="GO" id="GO:0000036">
    <property type="term" value="F:acyl carrier activity"/>
    <property type="evidence" value="ECO:0007669"/>
    <property type="project" value="TreeGrafter"/>
</dbReference>
<proteinExistence type="inferred from homology"/>
<dbReference type="PANTHER" id="PTHR20863">
    <property type="entry name" value="ACYL CARRIER PROTEIN"/>
    <property type="match status" value="1"/>
</dbReference>
<dbReference type="Gene3D" id="1.10.1200.10">
    <property type="entry name" value="ACP-like"/>
    <property type="match status" value="1"/>
</dbReference>
<keyword evidence="8" id="KW-0809">Transit peptide</keyword>
<dbReference type="GO" id="GO:0000035">
    <property type="term" value="F:acyl binding"/>
    <property type="evidence" value="ECO:0007669"/>
    <property type="project" value="TreeGrafter"/>
</dbReference>
<dbReference type="HAMAP" id="MF_01217">
    <property type="entry name" value="Acyl_carrier"/>
    <property type="match status" value="1"/>
</dbReference>
<accession>A0A854QF42</accession>
<evidence type="ECO:0000256" key="5">
    <source>
        <dbReference type="ARBA" id="ARBA00022516"/>
    </source>
</evidence>
<sequence>MYRSIPLFRSAFPHYVRRSMAISYRPKPVKLFGKTSFMRNFADGQPEPSALTKDEITDMLLRVLNQFKQIDSSKLTGNASFTTDLGFDSLDHSELIMSVEETFDIDVADNDICELDSMDKTVDYISKSLEGGCSKSVPWSDVRYSATSCRKNQTIVTSMGNVSFAWIITFWRGDYDSNANNQEEEGPTGVWRRTSDKDGILDAK</sequence>
<comment type="subcellular location">
    <subcellularLocation>
        <location evidence="1">Mitochondrion</location>
    </subcellularLocation>
</comment>
<name>A0A854QF42_CRYNE</name>
<evidence type="ECO:0000313" key="17">
    <source>
        <dbReference type="Proteomes" id="UP000199727"/>
    </source>
</evidence>
<dbReference type="InterPro" id="IPR009081">
    <property type="entry name" value="PP-bd_ACP"/>
</dbReference>
<evidence type="ECO:0000256" key="13">
    <source>
        <dbReference type="RuleBase" id="RU000722"/>
    </source>
</evidence>
<dbReference type="SUPFAM" id="SSF47336">
    <property type="entry name" value="ACP-like"/>
    <property type="match status" value="1"/>
</dbReference>
<dbReference type="PROSITE" id="PS50075">
    <property type="entry name" value="CARRIER"/>
    <property type="match status" value="1"/>
</dbReference>
<keyword evidence="6" id="KW-0597">Phosphoprotein</keyword>
<evidence type="ECO:0000256" key="1">
    <source>
        <dbReference type="ARBA" id="ARBA00004173"/>
    </source>
</evidence>
<evidence type="ECO:0000256" key="14">
    <source>
        <dbReference type="SAM" id="MobiDB-lite"/>
    </source>
</evidence>
<gene>
    <name evidence="16" type="ORF">C361_03157</name>
</gene>
<keyword evidence="4 13" id="KW-0596">Phosphopantetheine</keyword>
<feature type="domain" description="Carrier" evidence="15">
    <location>
        <begin position="54"/>
        <end position="129"/>
    </location>
</feature>
<evidence type="ECO:0000256" key="11">
    <source>
        <dbReference type="ARBA" id="ARBA00023128"/>
    </source>
</evidence>
<evidence type="ECO:0000256" key="3">
    <source>
        <dbReference type="ARBA" id="ARBA00022448"/>
    </source>
</evidence>
<dbReference type="InterPro" id="IPR003231">
    <property type="entry name" value="ACP"/>
</dbReference>
<evidence type="ECO:0000256" key="8">
    <source>
        <dbReference type="ARBA" id="ARBA00022946"/>
    </source>
</evidence>
<organism evidence="16 17">
    <name type="scientific">Cryptococcus neoformans Tu259-1</name>
    <dbReference type="NCBI Taxonomy" id="1230072"/>
    <lineage>
        <taxon>Eukaryota</taxon>
        <taxon>Fungi</taxon>
        <taxon>Dikarya</taxon>
        <taxon>Basidiomycota</taxon>
        <taxon>Agaricomycotina</taxon>
        <taxon>Tremellomycetes</taxon>
        <taxon>Tremellales</taxon>
        <taxon>Cryptococcaceae</taxon>
        <taxon>Cryptococcus</taxon>
        <taxon>Cryptococcus neoformans species complex</taxon>
    </lineage>
</organism>
<evidence type="ECO:0000256" key="2">
    <source>
        <dbReference type="ARBA" id="ARBA00010930"/>
    </source>
</evidence>
<keyword evidence="3" id="KW-0813">Transport</keyword>
<evidence type="ECO:0000256" key="4">
    <source>
        <dbReference type="ARBA" id="ARBA00022450"/>
    </source>
</evidence>
<reference evidence="16 17" key="1">
    <citation type="submission" date="2017-06" db="EMBL/GenBank/DDBJ databases">
        <title>Global population genomics of the pathogenic fungus Cryptococcus neoformans var. grubii.</title>
        <authorList>
            <person name="Cuomo C."/>
            <person name="Litvintseva A."/>
            <person name="Chen Y."/>
            <person name="Young S."/>
            <person name="Zeng Q."/>
            <person name="Chapman S."/>
            <person name="Gujja S."/>
            <person name="Saif S."/>
            <person name="Birren B."/>
        </authorList>
    </citation>
    <scope>NUCLEOTIDE SEQUENCE [LARGE SCALE GENOMIC DNA]</scope>
    <source>
        <strain evidence="16 17">Tu259-1</strain>
    </source>
</reference>
<evidence type="ECO:0000256" key="6">
    <source>
        <dbReference type="ARBA" id="ARBA00022553"/>
    </source>
</evidence>
<dbReference type="InterPro" id="IPR036736">
    <property type="entry name" value="ACP-like_sf"/>
</dbReference>
<comment type="function">
    <text evidence="13">Carrier of the growing fatty acid chain in fatty acid biosynthesis.</text>
</comment>
<evidence type="ECO:0000256" key="12">
    <source>
        <dbReference type="ARBA" id="ARBA00023160"/>
    </source>
</evidence>
<comment type="caution">
    <text evidence="16">The sequence shown here is derived from an EMBL/GenBank/DDBJ whole genome shotgun (WGS) entry which is preliminary data.</text>
</comment>
<keyword evidence="10" id="KW-0443">Lipid metabolism</keyword>
<evidence type="ECO:0000256" key="9">
    <source>
        <dbReference type="ARBA" id="ARBA00022982"/>
    </source>
</evidence>
<feature type="compositionally biased region" description="Basic and acidic residues" evidence="14">
    <location>
        <begin position="193"/>
        <end position="204"/>
    </location>
</feature>
<comment type="similarity">
    <text evidence="2">Belongs to the acyl carrier protein (ACP) family.</text>
</comment>
<dbReference type="AlphaFoldDB" id="A0A854QF42"/>
<dbReference type="Pfam" id="PF00550">
    <property type="entry name" value="PP-binding"/>
    <property type="match status" value="1"/>
</dbReference>
<keyword evidence="12 13" id="KW-0275">Fatty acid biosynthesis</keyword>
<evidence type="ECO:0000259" key="15">
    <source>
        <dbReference type="PROSITE" id="PS50075"/>
    </source>
</evidence>
<keyword evidence="11" id="KW-0496">Mitochondrion</keyword>
<keyword evidence="5 13" id="KW-0444">Lipid biosynthesis</keyword>
<dbReference type="EMBL" id="AMKT01000040">
    <property type="protein sequence ID" value="OXG22494.1"/>
    <property type="molecule type" value="Genomic_DNA"/>
</dbReference>